<dbReference type="EMBL" id="JAYGHT010000196">
    <property type="protein sequence ID" value="MEA5522942.1"/>
    <property type="molecule type" value="Genomic_DNA"/>
</dbReference>
<dbReference type="InterPro" id="IPR035979">
    <property type="entry name" value="RBD_domain_sf"/>
</dbReference>
<protein>
    <recommendedName>
        <fullName evidence="4">RNA-binding protein</fullName>
    </recommendedName>
</protein>
<comment type="caution">
    <text evidence="2">The sequence shown here is derived from an EMBL/GenBank/DDBJ whole genome shotgun (WGS) entry which is preliminary data.</text>
</comment>
<dbReference type="SUPFAM" id="SSF54928">
    <property type="entry name" value="RNA-binding domain, RBD"/>
    <property type="match status" value="1"/>
</dbReference>
<evidence type="ECO:0000256" key="1">
    <source>
        <dbReference type="SAM" id="MobiDB-lite"/>
    </source>
</evidence>
<accession>A0ABU5U7V9</accession>
<gene>
    <name evidence="2" type="ORF">VB854_28845</name>
</gene>
<feature type="region of interest" description="Disordered" evidence="1">
    <location>
        <begin position="20"/>
        <end position="56"/>
    </location>
</feature>
<feature type="compositionally biased region" description="Basic and acidic residues" evidence="1">
    <location>
        <begin position="46"/>
        <end position="56"/>
    </location>
</feature>
<organism evidence="2 3">
    <name type="scientific">Limnoraphis robusta CCNP1315</name>
    <dbReference type="NCBI Taxonomy" id="3110306"/>
    <lineage>
        <taxon>Bacteria</taxon>
        <taxon>Bacillati</taxon>
        <taxon>Cyanobacteriota</taxon>
        <taxon>Cyanophyceae</taxon>
        <taxon>Oscillatoriophycideae</taxon>
        <taxon>Oscillatoriales</taxon>
        <taxon>Sirenicapillariaceae</taxon>
        <taxon>Limnoraphis</taxon>
    </lineage>
</organism>
<proteinExistence type="predicted"/>
<dbReference type="Gene3D" id="3.30.70.330">
    <property type="match status" value="1"/>
</dbReference>
<sequence length="56" mass="6271">MGFAEMDSVAEAESTIKQLDGTQWRGRDLKINQAKPCEGRNSSDGGNRRDRFSSCY</sequence>
<evidence type="ECO:0008006" key="4">
    <source>
        <dbReference type="Google" id="ProtNLM"/>
    </source>
</evidence>
<reference evidence="2 3" key="1">
    <citation type="submission" date="2023-12" db="EMBL/GenBank/DDBJ databases">
        <title>Baltic Sea Cyanobacteria.</title>
        <authorList>
            <person name="Delbaje E."/>
            <person name="Fewer D.P."/>
            <person name="Shishido T.K."/>
        </authorList>
    </citation>
    <scope>NUCLEOTIDE SEQUENCE [LARGE SCALE GENOMIC DNA]</scope>
    <source>
        <strain evidence="2 3">CCNP 1315</strain>
    </source>
</reference>
<dbReference type="InterPro" id="IPR012677">
    <property type="entry name" value="Nucleotide-bd_a/b_plait_sf"/>
</dbReference>
<dbReference type="Proteomes" id="UP001301728">
    <property type="component" value="Unassembled WGS sequence"/>
</dbReference>
<evidence type="ECO:0000313" key="2">
    <source>
        <dbReference type="EMBL" id="MEA5522942.1"/>
    </source>
</evidence>
<dbReference type="RefSeq" id="WP_323218371.1">
    <property type="nucleotide sequence ID" value="NZ_JAYGHT010000196.1"/>
</dbReference>
<name>A0ABU5U7V9_9CYAN</name>
<evidence type="ECO:0000313" key="3">
    <source>
        <dbReference type="Proteomes" id="UP001301728"/>
    </source>
</evidence>
<keyword evidence="3" id="KW-1185">Reference proteome</keyword>